<evidence type="ECO:0000313" key="1">
    <source>
        <dbReference type="EMBL" id="KAJ8627489.1"/>
    </source>
</evidence>
<protein>
    <submittedName>
        <fullName evidence="1">Uncharacterized protein</fullName>
    </submittedName>
</protein>
<organism evidence="1 2">
    <name type="scientific">Persea americana</name>
    <name type="common">Avocado</name>
    <dbReference type="NCBI Taxonomy" id="3435"/>
    <lineage>
        <taxon>Eukaryota</taxon>
        <taxon>Viridiplantae</taxon>
        <taxon>Streptophyta</taxon>
        <taxon>Embryophyta</taxon>
        <taxon>Tracheophyta</taxon>
        <taxon>Spermatophyta</taxon>
        <taxon>Magnoliopsida</taxon>
        <taxon>Magnoliidae</taxon>
        <taxon>Laurales</taxon>
        <taxon>Lauraceae</taxon>
        <taxon>Persea</taxon>
    </lineage>
</organism>
<accession>A0ACC2L1X2</accession>
<sequence length="123" mass="14120">MHYRGASQKNLETFRIYSHSWQLVNLQEFYIDSAGLSGGIPSTFANLKNLQILRSPDNQFTGKIPDFIGNWTKLTILTIYLLLLPLLVLLLLLLLLLPLLHGEQFHKEDSRELFSGSNTFKFL</sequence>
<dbReference type="EMBL" id="CM056814">
    <property type="protein sequence ID" value="KAJ8627489.1"/>
    <property type="molecule type" value="Genomic_DNA"/>
</dbReference>
<evidence type="ECO:0000313" key="2">
    <source>
        <dbReference type="Proteomes" id="UP001234297"/>
    </source>
</evidence>
<reference evidence="1 2" key="1">
    <citation type="journal article" date="2022" name="Hortic Res">
        <title>A haplotype resolved chromosomal level avocado genome allows analysis of novel avocado genes.</title>
        <authorList>
            <person name="Nath O."/>
            <person name="Fletcher S.J."/>
            <person name="Hayward A."/>
            <person name="Shaw L.M."/>
            <person name="Masouleh A.K."/>
            <person name="Furtado A."/>
            <person name="Henry R.J."/>
            <person name="Mitter N."/>
        </authorList>
    </citation>
    <scope>NUCLEOTIDE SEQUENCE [LARGE SCALE GENOMIC DNA]</scope>
    <source>
        <strain evidence="2">cv. Hass</strain>
    </source>
</reference>
<gene>
    <name evidence="1" type="ORF">MRB53_020796</name>
</gene>
<dbReference type="Proteomes" id="UP001234297">
    <property type="component" value="Chromosome 6"/>
</dbReference>
<proteinExistence type="predicted"/>
<name>A0ACC2L1X2_PERAE</name>
<keyword evidence="2" id="KW-1185">Reference proteome</keyword>
<comment type="caution">
    <text evidence="1">The sequence shown here is derived from an EMBL/GenBank/DDBJ whole genome shotgun (WGS) entry which is preliminary data.</text>
</comment>